<feature type="region of interest" description="Disordered" evidence="1">
    <location>
        <begin position="1"/>
        <end position="53"/>
    </location>
</feature>
<proteinExistence type="predicted"/>
<comment type="caution">
    <text evidence="2">The sequence shown here is derived from an EMBL/GenBank/DDBJ whole genome shotgun (WGS) entry which is preliminary data.</text>
</comment>
<name>A0A645EAG0_9ZZZZ</name>
<reference evidence="2" key="1">
    <citation type="submission" date="2019-08" db="EMBL/GenBank/DDBJ databases">
        <authorList>
            <person name="Kucharzyk K."/>
            <person name="Murdoch R.W."/>
            <person name="Higgins S."/>
            <person name="Loffler F."/>
        </authorList>
    </citation>
    <scope>NUCLEOTIDE SEQUENCE</scope>
</reference>
<protein>
    <submittedName>
        <fullName evidence="2">Uncharacterized protein</fullName>
    </submittedName>
</protein>
<accession>A0A645EAG0</accession>
<dbReference type="EMBL" id="VSSQ01044308">
    <property type="protein sequence ID" value="MPM98118.1"/>
    <property type="molecule type" value="Genomic_DNA"/>
</dbReference>
<feature type="compositionally biased region" description="Basic and acidic residues" evidence="1">
    <location>
        <begin position="22"/>
        <end position="42"/>
    </location>
</feature>
<dbReference type="AlphaFoldDB" id="A0A645EAG0"/>
<gene>
    <name evidence="2" type="ORF">SDC9_145299</name>
</gene>
<sequence>MAHKRDRVRNGFSQKQRKNYRDKKTDDRGKKQPKYRNVDRGGHFRNGRHNAKGPTVCIRQRGVITDSVSSAVGVNRNATLGQIRILIYFGGFVCINFFRCNIAN</sequence>
<organism evidence="2">
    <name type="scientific">bioreactor metagenome</name>
    <dbReference type="NCBI Taxonomy" id="1076179"/>
    <lineage>
        <taxon>unclassified sequences</taxon>
        <taxon>metagenomes</taxon>
        <taxon>ecological metagenomes</taxon>
    </lineage>
</organism>
<evidence type="ECO:0000313" key="2">
    <source>
        <dbReference type="EMBL" id="MPM98118.1"/>
    </source>
</evidence>
<evidence type="ECO:0000256" key="1">
    <source>
        <dbReference type="SAM" id="MobiDB-lite"/>
    </source>
</evidence>